<dbReference type="Proteomes" id="UP000256779">
    <property type="component" value="Unassembled WGS sequence"/>
</dbReference>
<accession>A0A3D9L2C6</accession>
<gene>
    <name evidence="1" type="ORF">C7460_114120</name>
</gene>
<reference evidence="1 2" key="1">
    <citation type="submission" date="2018-07" db="EMBL/GenBank/DDBJ databases">
        <title>Genomic Encyclopedia of Type Strains, Phase IV (KMG-IV): sequencing the most valuable type-strain genomes for metagenomic binning, comparative biology and taxonomic classification.</title>
        <authorList>
            <person name="Goeker M."/>
        </authorList>
    </citation>
    <scope>NUCLEOTIDE SEQUENCE [LARGE SCALE GENOMIC DNA]</scope>
    <source>
        <strain evidence="1 2">DSM 4134</strain>
    </source>
</reference>
<dbReference type="RefSeq" id="WP_147302969.1">
    <property type="nucleotide sequence ID" value="NZ_QREG01000014.1"/>
</dbReference>
<sequence length="65" mass="7533">MKGYIWYHKGIQFGSESDFLVYQAQYPSSKVVMVFSDVTMHHLQNIANNLMRSNFPKALASRFSD</sequence>
<organism evidence="1 2">
    <name type="scientific">Marinoscillum furvescens DSM 4134</name>
    <dbReference type="NCBI Taxonomy" id="1122208"/>
    <lineage>
        <taxon>Bacteria</taxon>
        <taxon>Pseudomonadati</taxon>
        <taxon>Bacteroidota</taxon>
        <taxon>Cytophagia</taxon>
        <taxon>Cytophagales</taxon>
        <taxon>Reichenbachiellaceae</taxon>
        <taxon>Marinoscillum</taxon>
    </lineage>
</organism>
<dbReference type="AlphaFoldDB" id="A0A3D9L2C6"/>
<evidence type="ECO:0000313" key="1">
    <source>
        <dbReference type="EMBL" id="RED96662.1"/>
    </source>
</evidence>
<evidence type="ECO:0000313" key="2">
    <source>
        <dbReference type="Proteomes" id="UP000256779"/>
    </source>
</evidence>
<name>A0A3D9L2C6_MARFU</name>
<protein>
    <submittedName>
        <fullName evidence="1">Uncharacterized protein</fullName>
    </submittedName>
</protein>
<dbReference type="EMBL" id="QREG01000014">
    <property type="protein sequence ID" value="RED96662.1"/>
    <property type="molecule type" value="Genomic_DNA"/>
</dbReference>
<comment type="caution">
    <text evidence="1">The sequence shown here is derived from an EMBL/GenBank/DDBJ whole genome shotgun (WGS) entry which is preliminary data.</text>
</comment>
<keyword evidence="2" id="KW-1185">Reference proteome</keyword>
<proteinExistence type="predicted"/>